<dbReference type="InterPro" id="IPR035901">
    <property type="entry name" value="GIY-YIG_endonuc_sf"/>
</dbReference>
<dbReference type="PANTHER" id="PTHR34477">
    <property type="entry name" value="UPF0213 PROTEIN YHBQ"/>
    <property type="match status" value="1"/>
</dbReference>
<organism evidence="3 4">
    <name type="scientific">Imperialibacter roseus</name>
    <dbReference type="NCBI Taxonomy" id="1324217"/>
    <lineage>
        <taxon>Bacteria</taxon>
        <taxon>Pseudomonadati</taxon>
        <taxon>Bacteroidota</taxon>
        <taxon>Cytophagia</taxon>
        <taxon>Cytophagales</taxon>
        <taxon>Flammeovirgaceae</taxon>
        <taxon>Imperialibacter</taxon>
    </lineage>
</organism>
<dbReference type="InterPro" id="IPR050190">
    <property type="entry name" value="UPF0213_domain"/>
</dbReference>
<dbReference type="EMBL" id="CP136051">
    <property type="protein sequence ID" value="WOK09507.1"/>
    <property type="molecule type" value="Genomic_DNA"/>
</dbReference>
<dbReference type="PROSITE" id="PS50164">
    <property type="entry name" value="GIY_YIG"/>
    <property type="match status" value="1"/>
</dbReference>
<sequence length="85" mass="10357">MFTVYALHSAKFNKIYIGYSSDMENRLDAHNIYQTKGYTFRYRPWVVVYTESYPTKKEAMIRERQLKSAKGREFIWNLINYRQDD</sequence>
<reference evidence="3 4" key="1">
    <citation type="journal article" date="2023" name="Microbiol. Resour. Announc.">
        <title>Complete Genome Sequence of Imperialibacter roseus strain P4T.</title>
        <authorList>
            <person name="Tizabi D.R."/>
            <person name="Bachvaroff T."/>
            <person name="Hill R.T."/>
        </authorList>
    </citation>
    <scope>NUCLEOTIDE SEQUENCE [LARGE SCALE GENOMIC DNA]</scope>
    <source>
        <strain evidence="3 4">P4T</strain>
    </source>
</reference>
<name>A0ABZ0IYB2_9BACT</name>
<dbReference type="CDD" id="cd10449">
    <property type="entry name" value="GIY-YIG_SLX1_like"/>
    <property type="match status" value="1"/>
</dbReference>
<dbReference type="PANTHER" id="PTHR34477:SF5">
    <property type="entry name" value="BSL5627 PROTEIN"/>
    <property type="match status" value="1"/>
</dbReference>
<evidence type="ECO:0000313" key="3">
    <source>
        <dbReference type="EMBL" id="WOK09507.1"/>
    </source>
</evidence>
<dbReference type="InterPro" id="IPR000305">
    <property type="entry name" value="GIY-YIG_endonuc"/>
</dbReference>
<protein>
    <submittedName>
        <fullName evidence="3">GIY-YIG nuclease family protein</fullName>
    </submittedName>
</protein>
<dbReference type="SUPFAM" id="SSF82771">
    <property type="entry name" value="GIY-YIG endonuclease"/>
    <property type="match status" value="1"/>
</dbReference>
<dbReference type="RefSeq" id="WP_317492122.1">
    <property type="nucleotide sequence ID" value="NZ_CP136051.1"/>
</dbReference>
<evidence type="ECO:0000256" key="1">
    <source>
        <dbReference type="ARBA" id="ARBA00007435"/>
    </source>
</evidence>
<feature type="domain" description="GIY-YIG" evidence="2">
    <location>
        <begin position="1"/>
        <end position="78"/>
    </location>
</feature>
<dbReference type="Proteomes" id="UP001302349">
    <property type="component" value="Chromosome"/>
</dbReference>
<accession>A0ABZ0IYB2</accession>
<evidence type="ECO:0000259" key="2">
    <source>
        <dbReference type="PROSITE" id="PS50164"/>
    </source>
</evidence>
<evidence type="ECO:0000313" key="4">
    <source>
        <dbReference type="Proteomes" id="UP001302349"/>
    </source>
</evidence>
<dbReference type="Gene3D" id="3.40.1440.10">
    <property type="entry name" value="GIY-YIG endonuclease"/>
    <property type="match status" value="1"/>
</dbReference>
<gene>
    <name evidence="3" type="ORF">RT717_12745</name>
</gene>
<comment type="similarity">
    <text evidence="1">Belongs to the UPF0213 family.</text>
</comment>
<dbReference type="Pfam" id="PF01541">
    <property type="entry name" value="GIY-YIG"/>
    <property type="match status" value="1"/>
</dbReference>
<keyword evidence="4" id="KW-1185">Reference proteome</keyword>
<proteinExistence type="inferred from homology"/>